<accession>A0AAW2NS80</accession>
<evidence type="ECO:0000256" key="1">
    <source>
        <dbReference type="SAM" id="Phobius"/>
    </source>
</evidence>
<comment type="caution">
    <text evidence="2">The sequence shown here is derived from an EMBL/GenBank/DDBJ whole genome shotgun (WGS) entry which is preliminary data.</text>
</comment>
<name>A0AAW2NS80_SESRA</name>
<feature type="transmembrane region" description="Helical" evidence="1">
    <location>
        <begin position="79"/>
        <end position="101"/>
    </location>
</feature>
<keyword evidence="1" id="KW-0812">Transmembrane</keyword>
<sequence length="179" mass="19847">MPTFLCGVTITVMETAEFILLGALGAVPPRPGACQQSLSFYGHERLCYRYGQMSIDGIQSLKRRLLVSYVYKRFLAGGFLLRLLSLFYATFFFGCLSILHINVFAASNLETCFLARDLKKSPSKSPGEKALAFTSCVADDTSNAAPLNLCKYSFKASLSFCRTAKRLSTVLCSFWLLEN</sequence>
<keyword evidence="1" id="KW-0472">Membrane</keyword>
<proteinExistence type="predicted"/>
<dbReference type="AlphaFoldDB" id="A0AAW2NS80"/>
<reference evidence="2" key="2">
    <citation type="journal article" date="2024" name="Plant">
        <title>Genomic evolution and insights into agronomic trait innovations of Sesamum species.</title>
        <authorList>
            <person name="Miao H."/>
            <person name="Wang L."/>
            <person name="Qu L."/>
            <person name="Liu H."/>
            <person name="Sun Y."/>
            <person name="Le M."/>
            <person name="Wang Q."/>
            <person name="Wei S."/>
            <person name="Zheng Y."/>
            <person name="Lin W."/>
            <person name="Duan Y."/>
            <person name="Cao H."/>
            <person name="Xiong S."/>
            <person name="Wang X."/>
            <person name="Wei L."/>
            <person name="Li C."/>
            <person name="Ma Q."/>
            <person name="Ju M."/>
            <person name="Zhao R."/>
            <person name="Li G."/>
            <person name="Mu C."/>
            <person name="Tian Q."/>
            <person name="Mei H."/>
            <person name="Zhang T."/>
            <person name="Gao T."/>
            <person name="Zhang H."/>
        </authorList>
    </citation>
    <scope>NUCLEOTIDE SEQUENCE</scope>
    <source>
        <strain evidence="2">G02</strain>
    </source>
</reference>
<reference evidence="2" key="1">
    <citation type="submission" date="2020-06" db="EMBL/GenBank/DDBJ databases">
        <authorList>
            <person name="Li T."/>
            <person name="Hu X."/>
            <person name="Zhang T."/>
            <person name="Song X."/>
            <person name="Zhang H."/>
            <person name="Dai N."/>
            <person name="Sheng W."/>
            <person name="Hou X."/>
            <person name="Wei L."/>
        </authorList>
    </citation>
    <scope>NUCLEOTIDE SEQUENCE</scope>
    <source>
        <strain evidence="2">G02</strain>
        <tissue evidence="2">Leaf</tissue>
    </source>
</reference>
<organism evidence="2">
    <name type="scientific">Sesamum radiatum</name>
    <name type="common">Black benniseed</name>
    <dbReference type="NCBI Taxonomy" id="300843"/>
    <lineage>
        <taxon>Eukaryota</taxon>
        <taxon>Viridiplantae</taxon>
        <taxon>Streptophyta</taxon>
        <taxon>Embryophyta</taxon>
        <taxon>Tracheophyta</taxon>
        <taxon>Spermatophyta</taxon>
        <taxon>Magnoliopsida</taxon>
        <taxon>eudicotyledons</taxon>
        <taxon>Gunneridae</taxon>
        <taxon>Pentapetalae</taxon>
        <taxon>asterids</taxon>
        <taxon>lamiids</taxon>
        <taxon>Lamiales</taxon>
        <taxon>Pedaliaceae</taxon>
        <taxon>Sesamum</taxon>
    </lineage>
</organism>
<keyword evidence="1" id="KW-1133">Transmembrane helix</keyword>
<dbReference type="EMBL" id="JACGWJ010000019">
    <property type="protein sequence ID" value="KAL0345713.1"/>
    <property type="molecule type" value="Genomic_DNA"/>
</dbReference>
<protein>
    <submittedName>
        <fullName evidence="2">Uncharacterized protein</fullName>
    </submittedName>
</protein>
<gene>
    <name evidence="2" type="ORF">Sradi_4402600</name>
</gene>
<evidence type="ECO:0000313" key="2">
    <source>
        <dbReference type="EMBL" id="KAL0345713.1"/>
    </source>
</evidence>